<organism evidence="2">
    <name type="scientific">Ganoderma boninense</name>
    <dbReference type="NCBI Taxonomy" id="34458"/>
    <lineage>
        <taxon>Eukaryota</taxon>
        <taxon>Fungi</taxon>
        <taxon>Dikarya</taxon>
        <taxon>Basidiomycota</taxon>
        <taxon>Agaricomycotina</taxon>
        <taxon>Agaricomycetes</taxon>
        <taxon>Polyporales</taxon>
        <taxon>Polyporaceae</taxon>
        <taxon>Ganoderma</taxon>
    </lineage>
</organism>
<dbReference type="InterPro" id="IPR000719">
    <property type="entry name" value="Prot_kinase_dom"/>
</dbReference>
<dbReference type="GO" id="GO:0004672">
    <property type="term" value="F:protein kinase activity"/>
    <property type="evidence" value="ECO:0007669"/>
    <property type="project" value="InterPro"/>
</dbReference>
<feature type="domain" description="Protein kinase" evidence="1">
    <location>
        <begin position="1"/>
        <end position="166"/>
    </location>
</feature>
<name>A0A5K1JXK2_9APHY</name>
<gene>
    <name evidence="2" type="primary">I1RQ67</name>
</gene>
<dbReference type="SUPFAM" id="SSF56112">
    <property type="entry name" value="Protein kinase-like (PK-like)"/>
    <property type="match status" value="1"/>
</dbReference>
<dbReference type="EMBL" id="LR726313">
    <property type="protein sequence ID" value="VWO97437.1"/>
    <property type="molecule type" value="Genomic_DNA"/>
</dbReference>
<evidence type="ECO:0000313" key="2">
    <source>
        <dbReference type="EMBL" id="VWO97437.1"/>
    </source>
</evidence>
<reference evidence="2" key="1">
    <citation type="submission" date="2019-10" db="EMBL/GenBank/DDBJ databases">
        <authorList>
            <person name="Nor Muhammad N."/>
        </authorList>
    </citation>
    <scope>NUCLEOTIDE SEQUENCE</scope>
</reference>
<dbReference type="AlphaFoldDB" id="A0A5K1JXK2"/>
<protein>
    <submittedName>
        <fullName evidence="2">Protein kinase domain-containing protein</fullName>
    </submittedName>
</protein>
<proteinExistence type="predicted"/>
<evidence type="ECO:0000259" key="1">
    <source>
        <dbReference type="PROSITE" id="PS50011"/>
    </source>
</evidence>
<sequence>MLPDHLQVPEALKTHPELIKRGVILEEPLNIGSVYTTNAFPPPRFVVKVLSPASEEEAVITRLQRDRSSRNHLTPCEIIRSDPTLLLMPAVCNVAWPMRRERSFFIKLCTILKVFRQIAEGIDHLHSLRIAHLDMCFGNVMIAAPHVEREHPGTKAGRVYIIDFDR</sequence>
<keyword evidence="2" id="KW-0808">Transferase</keyword>
<dbReference type="Gene3D" id="1.10.510.10">
    <property type="entry name" value="Transferase(Phosphotransferase) domain 1"/>
    <property type="match status" value="1"/>
</dbReference>
<keyword evidence="2" id="KW-0418">Kinase</keyword>
<dbReference type="PROSITE" id="PS50011">
    <property type="entry name" value="PROTEIN_KINASE_DOM"/>
    <property type="match status" value="1"/>
</dbReference>
<accession>A0A5K1JXK2</accession>
<dbReference type="GO" id="GO:0005524">
    <property type="term" value="F:ATP binding"/>
    <property type="evidence" value="ECO:0007669"/>
    <property type="project" value="InterPro"/>
</dbReference>
<dbReference type="InterPro" id="IPR011009">
    <property type="entry name" value="Kinase-like_dom_sf"/>
</dbReference>